<dbReference type="CDD" id="cd00093">
    <property type="entry name" value="HTH_XRE"/>
    <property type="match status" value="1"/>
</dbReference>
<dbReference type="InterPro" id="IPR010982">
    <property type="entry name" value="Lambda_DNA-bd_dom_sf"/>
</dbReference>
<comment type="caution">
    <text evidence="2">The sequence shown here is derived from an EMBL/GenBank/DDBJ whole genome shotgun (WGS) entry which is preliminary data.</text>
</comment>
<dbReference type="PROSITE" id="PS50943">
    <property type="entry name" value="HTH_CROC1"/>
    <property type="match status" value="1"/>
</dbReference>
<dbReference type="Proteomes" id="UP000628086">
    <property type="component" value="Unassembled WGS sequence"/>
</dbReference>
<dbReference type="EMBL" id="JABWRS010000005">
    <property type="protein sequence ID" value="MBC3475620.1"/>
    <property type="molecule type" value="Genomic_DNA"/>
</dbReference>
<evidence type="ECO:0000313" key="3">
    <source>
        <dbReference type="Proteomes" id="UP000628086"/>
    </source>
</evidence>
<dbReference type="SMART" id="SM00530">
    <property type="entry name" value="HTH_XRE"/>
    <property type="match status" value="1"/>
</dbReference>
<sequence>MDYNEAFGIVFRSLRLHRGLTQEAFQPIATERYIRNIEKAKQAPTIDMVRDLCDKLGISPATLMALVEAKHTERNPEDLMKAATTQVREINRKLSF</sequence>
<reference evidence="2 3" key="1">
    <citation type="journal article" date="2020" name="Microorganisms">
        <title>Reliable Identification of Environmental Pseudomonas Isolates Using the rpoD Gene.</title>
        <authorList>
            <consortium name="The Broad Institute Genome Sequencing Platform"/>
            <person name="Girard L."/>
            <person name="Lood C."/>
            <person name="Rokni-Zadeh H."/>
            <person name="van Noort V."/>
            <person name="Lavigne R."/>
            <person name="De Mot R."/>
        </authorList>
    </citation>
    <scope>NUCLEOTIDE SEQUENCE [LARGE SCALE GENOMIC DNA]</scope>
    <source>
        <strain evidence="2 3">RW7P2</strain>
    </source>
</reference>
<evidence type="ECO:0000313" key="2">
    <source>
        <dbReference type="EMBL" id="MBC3475620.1"/>
    </source>
</evidence>
<feature type="domain" description="HTH cro/C1-type" evidence="1">
    <location>
        <begin position="11"/>
        <end position="63"/>
    </location>
</feature>
<dbReference type="Gene3D" id="1.10.260.40">
    <property type="entry name" value="lambda repressor-like DNA-binding domains"/>
    <property type="match status" value="1"/>
</dbReference>
<protein>
    <submittedName>
        <fullName evidence="2">Helix-turn-helix domain-containing protein</fullName>
    </submittedName>
</protein>
<dbReference type="Pfam" id="PF01381">
    <property type="entry name" value="HTH_3"/>
    <property type="match status" value="1"/>
</dbReference>
<dbReference type="SUPFAM" id="SSF47413">
    <property type="entry name" value="lambda repressor-like DNA-binding domains"/>
    <property type="match status" value="1"/>
</dbReference>
<dbReference type="InterPro" id="IPR001387">
    <property type="entry name" value="Cro/C1-type_HTH"/>
</dbReference>
<name>A0ABR6V529_9PSED</name>
<gene>
    <name evidence="2" type="ORF">HU747_08390</name>
</gene>
<evidence type="ECO:0000259" key="1">
    <source>
        <dbReference type="PROSITE" id="PS50943"/>
    </source>
</evidence>
<dbReference type="RefSeq" id="WP_186598474.1">
    <property type="nucleotide sequence ID" value="NZ_JABWRS010000005.1"/>
</dbReference>
<organism evidence="2 3">
    <name type="scientific">Pseudomonas taiwanensis</name>
    <dbReference type="NCBI Taxonomy" id="470150"/>
    <lineage>
        <taxon>Bacteria</taxon>
        <taxon>Pseudomonadati</taxon>
        <taxon>Pseudomonadota</taxon>
        <taxon>Gammaproteobacteria</taxon>
        <taxon>Pseudomonadales</taxon>
        <taxon>Pseudomonadaceae</taxon>
        <taxon>Pseudomonas</taxon>
    </lineage>
</organism>
<keyword evidence="3" id="KW-1185">Reference proteome</keyword>
<accession>A0ABR6V529</accession>
<proteinExistence type="predicted"/>